<reference evidence="2" key="2">
    <citation type="journal article" date="2018" name="Mol. Plant Microbe Interact.">
        <title>Genome sequence resources for the wheat stripe rust pathogen (Puccinia striiformis f. sp. tritici) and the barley stripe rust pathogen (Puccinia striiformis f. sp. hordei).</title>
        <authorList>
            <person name="Xia C."/>
            <person name="Wang M."/>
            <person name="Yin C."/>
            <person name="Cornejo O.E."/>
            <person name="Hulbert S.H."/>
            <person name="Chen X."/>
        </authorList>
    </citation>
    <scope>NUCLEOTIDE SEQUENCE [LARGE SCALE GENOMIC DNA]</scope>
    <source>
        <strain evidence="2">93-210</strain>
    </source>
</reference>
<evidence type="ECO:0000313" key="1">
    <source>
        <dbReference type="EMBL" id="KAI7962365.1"/>
    </source>
</evidence>
<organism evidence="1 2">
    <name type="scientific">Puccinia striiformis f. sp. tritici</name>
    <dbReference type="NCBI Taxonomy" id="168172"/>
    <lineage>
        <taxon>Eukaryota</taxon>
        <taxon>Fungi</taxon>
        <taxon>Dikarya</taxon>
        <taxon>Basidiomycota</taxon>
        <taxon>Pucciniomycotina</taxon>
        <taxon>Pucciniomycetes</taxon>
        <taxon>Pucciniales</taxon>
        <taxon>Pucciniaceae</taxon>
        <taxon>Puccinia</taxon>
    </lineage>
</organism>
<name>A0ACC0EZP7_9BASI</name>
<dbReference type="EMBL" id="CM045865">
    <property type="protein sequence ID" value="KAI7962365.1"/>
    <property type="molecule type" value="Genomic_DNA"/>
</dbReference>
<reference evidence="1 2" key="3">
    <citation type="journal article" date="2022" name="Microbiol. Spectr.">
        <title>Folding features and dynamics of 3D genome architecture in plant fungal pathogens.</title>
        <authorList>
            <person name="Xia C."/>
        </authorList>
    </citation>
    <scope>NUCLEOTIDE SEQUENCE [LARGE SCALE GENOMIC DNA]</scope>
    <source>
        <strain evidence="1 2">93-210</strain>
    </source>
</reference>
<accession>A0ACC0EZP7</accession>
<dbReference type="Proteomes" id="UP001060170">
    <property type="component" value="Chromosome 1"/>
</dbReference>
<comment type="caution">
    <text evidence="1">The sequence shown here is derived from an EMBL/GenBank/DDBJ whole genome shotgun (WGS) entry which is preliminary data.</text>
</comment>
<reference evidence="2" key="1">
    <citation type="journal article" date="2018" name="BMC Genomics">
        <title>Genomic insights into host adaptation between the wheat stripe rust pathogen (Puccinia striiformis f. sp. tritici) and the barley stripe rust pathogen (Puccinia striiformis f. sp. hordei).</title>
        <authorList>
            <person name="Xia C."/>
            <person name="Wang M."/>
            <person name="Yin C."/>
            <person name="Cornejo O.E."/>
            <person name="Hulbert S.H."/>
            <person name="Chen X."/>
        </authorList>
    </citation>
    <scope>NUCLEOTIDE SEQUENCE [LARGE SCALE GENOMIC DNA]</scope>
    <source>
        <strain evidence="2">93-210</strain>
    </source>
</reference>
<sequence>MGGPPSQWRPKHIIPGGGGHFHDKKNGSEKAQRDGALSRLRASANKCKNVGVSPPWDGEMDDSAVSLRGPFERIQWKPDSPIRYKFTTTLPFRGPHPSTTSPY</sequence>
<proteinExistence type="predicted"/>
<evidence type="ECO:0000313" key="2">
    <source>
        <dbReference type="Proteomes" id="UP001060170"/>
    </source>
</evidence>
<gene>
    <name evidence="1" type="ORF">MJO28_000459</name>
</gene>
<protein>
    <submittedName>
        <fullName evidence="1">Uncharacterized protein</fullName>
    </submittedName>
</protein>
<keyword evidence="2" id="KW-1185">Reference proteome</keyword>